<dbReference type="EMBL" id="JABWGV010000003">
    <property type="protein sequence ID" value="NVD45512.1"/>
    <property type="molecule type" value="Genomic_DNA"/>
</dbReference>
<sequence length="228" mass="25552">MSFDNPKRKSGQRRERRPAKPLDPARMEELALAYVARFATSANKLRQYLLRKLRERGFAADAAESWLPDDAADADANAETGREHADRIVQRFVEKGYVDDDLYAKTRASNLLSRGYGARRIEATLRHDGIAEDLRQSHAPEEAAAREAALALAKKRRFGPYSRSALSADEEAPENERDFEVWQEQQKLREKQLAAMLRAGHDFGAAKSVIDAPSIAAAERWAAGDDDD</sequence>
<dbReference type="RefSeq" id="WP_176267780.1">
    <property type="nucleotide sequence ID" value="NZ_JABWGV010000003.1"/>
</dbReference>
<protein>
    <submittedName>
        <fullName evidence="2">RecX family transcriptional regulator</fullName>
    </submittedName>
</protein>
<feature type="compositionally biased region" description="Basic residues" evidence="1">
    <location>
        <begin position="8"/>
        <end position="17"/>
    </location>
</feature>
<proteinExistence type="predicted"/>
<gene>
    <name evidence="2" type="ORF">HUV48_10885</name>
</gene>
<comment type="caution">
    <text evidence="2">The sequence shown here is derived from an EMBL/GenBank/DDBJ whole genome shotgun (WGS) entry which is preliminary data.</text>
</comment>
<name>A0A850H5S0_9SPHN</name>
<organism evidence="2 3">
    <name type="scientific">Qipengyuania atrilutea</name>
    <dbReference type="NCBI Taxonomy" id="2744473"/>
    <lineage>
        <taxon>Bacteria</taxon>
        <taxon>Pseudomonadati</taxon>
        <taxon>Pseudomonadota</taxon>
        <taxon>Alphaproteobacteria</taxon>
        <taxon>Sphingomonadales</taxon>
        <taxon>Erythrobacteraceae</taxon>
        <taxon>Qipengyuania</taxon>
    </lineage>
</organism>
<evidence type="ECO:0000256" key="1">
    <source>
        <dbReference type="SAM" id="MobiDB-lite"/>
    </source>
</evidence>
<reference evidence="2 3" key="1">
    <citation type="submission" date="2020-06" db="EMBL/GenBank/DDBJ databases">
        <title>Altererythrobacter sp. HHU K3-1.</title>
        <authorList>
            <person name="Zhang D."/>
            <person name="Xue H."/>
        </authorList>
    </citation>
    <scope>NUCLEOTIDE SEQUENCE [LARGE SCALE GENOMIC DNA]</scope>
    <source>
        <strain evidence="2 3">HHU K3-1</strain>
    </source>
</reference>
<evidence type="ECO:0000313" key="3">
    <source>
        <dbReference type="Proteomes" id="UP000561438"/>
    </source>
</evidence>
<dbReference type="Gene3D" id="1.10.10.10">
    <property type="entry name" value="Winged helix-like DNA-binding domain superfamily/Winged helix DNA-binding domain"/>
    <property type="match status" value="1"/>
</dbReference>
<keyword evidence="3" id="KW-1185">Reference proteome</keyword>
<dbReference type="Proteomes" id="UP000561438">
    <property type="component" value="Unassembled WGS sequence"/>
</dbReference>
<evidence type="ECO:0000313" key="2">
    <source>
        <dbReference type="EMBL" id="NVD45512.1"/>
    </source>
</evidence>
<feature type="region of interest" description="Disordered" evidence="1">
    <location>
        <begin position="1"/>
        <end position="23"/>
    </location>
</feature>
<accession>A0A850H5S0</accession>
<dbReference type="AlphaFoldDB" id="A0A850H5S0"/>
<dbReference type="InterPro" id="IPR036388">
    <property type="entry name" value="WH-like_DNA-bd_sf"/>
</dbReference>